<evidence type="ECO:0000313" key="2">
    <source>
        <dbReference type="EMBL" id="VUC26961.1"/>
    </source>
</evidence>
<keyword evidence="3" id="KW-1185">Reference proteome</keyword>
<dbReference type="InterPro" id="IPR031352">
    <property type="entry name" value="SesA"/>
</dbReference>
<name>A0ABY6U7K4_BIOOC</name>
<feature type="domain" description="NACHT-NTPase and P-loop NTPases N-terminal" evidence="1">
    <location>
        <begin position="23"/>
        <end position="138"/>
    </location>
</feature>
<evidence type="ECO:0000259" key="1">
    <source>
        <dbReference type="Pfam" id="PF17107"/>
    </source>
</evidence>
<evidence type="ECO:0000313" key="3">
    <source>
        <dbReference type="Proteomes" id="UP000766486"/>
    </source>
</evidence>
<dbReference type="Pfam" id="PF17107">
    <property type="entry name" value="SesA"/>
    <property type="match status" value="1"/>
</dbReference>
<proteinExistence type="predicted"/>
<dbReference type="EMBL" id="CABFNS010000761">
    <property type="protein sequence ID" value="VUC26961.1"/>
    <property type="molecule type" value="Genomic_DNA"/>
</dbReference>
<gene>
    <name evidence="2" type="ORF">CLO192961_LOCUS200213</name>
</gene>
<sequence length="227" mass="25210">MTLVAPETTKGQVLRSLRDAISSLKETTATCCDAIQENSDLHEAFLAVSRHLPCLLNTFTTIETHLKSQTEEIPEIKEMYPDIRLVADEYRNPVRSIEDLFESVKGVKGEERTKRYRAAVQECNDRKVEGVMLDLLERAIDIAQAPLVSDEHIEQLRKALAEIRKLPPSLEDVTTGAFTMINHGSGNQFYHGGKGNMNYSSGGLMVTGDNHNAHYSYSAGPNSTTQS</sequence>
<organism evidence="2 3">
    <name type="scientific">Bionectria ochroleuca</name>
    <name type="common">Gliocladium roseum</name>
    <dbReference type="NCBI Taxonomy" id="29856"/>
    <lineage>
        <taxon>Eukaryota</taxon>
        <taxon>Fungi</taxon>
        <taxon>Dikarya</taxon>
        <taxon>Ascomycota</taxon>
        <taxon>Pezizomycotina</taxon>
        <taxon>Sordariomycetes</taxon>
        <taxon>Hypocreomycetidae</taxon>
        <taxon>Hypocreales</taxon>
        <taxon>Bionectriaceae</taxon>
        <taxon>Clonostachys</taxon>
    </lineage>
</organism>
<comment type="caution">
    <text evidence="2">The sequence shown here is derived from an EMBL/GenBank/DDBJ whole genome shotgun (WGS) entry which is preliminary data.</text>
</comment>
<protein>
    <recommendedName>
        <fullName evidence="1">NACHT-NTPase and P-loop NTPases N-terminal domain-containing protein</fullName>
    </recommendedName>
</protein>
<accession>A0ABY6U7K4</accession>
<reference evidence="2 3" key="1">
    <citation type="submission" date="2019-06" db="EMBL/GenBank/DDBJ databases">
        <authorList>
            <person name="Broberg M."/>
        </authorList>
    </citation>
    <scope>NUCLEOTIDE SEQUENCE [LARGE SCALE GENOMIC DNA]</scope>
</reference>
<dbReference type="Proteomes" id="UP000766486">
    <property type="component" value="Unassembled WGS sequence"/>
</dbReference>